<dbReference type="InterPro" id="IPR005475">
    <property type="entry name" value="Transketolase-like_Pyr-bd"/>
</dbReference>
<dbReference type="Proteomes" id="UP000559256">
    <property type="component" value="Unassembled WGS sequence"/>
</dbReference>
<protein>
    <recommendedName>
        <fullName evidence="2">Transketolase-like pyrimidine-binding domain-containing protein</fullName>
    </recommendedName>
</protein>
<evidence type="ECO:0000313" key="4">
    <source>
        <dbReference type="Proteomes" id="UP000559256"/>
    </source>
</evidence>
<evidence type="ECO:0000313" key="3">
    <source>
        <dbReference type="EMBL" id="KAF5342777.1"/>
    </source>
</evidence>
<dbReference type="PANTHER" id="PTHR43825:SF1">
    <property type="entry name" value="TRANSKETOLASE-LIKE PYRIMIDINE-BINDING DOMAIN-CONTAINING PROTEIN"/>
    <property type="match status" value="1"/>
</dbReference>
<comment type="caution">
    <text evidence="3">The sequence shown here is derived from an EMBL/GenBank/DDBJ whole genome shotgun (WGS) entry which is preliminary data.</text>
</comment>
<keyword evidence="4" id="KW-1185">Reference proteome</keyword>
<comment type="cofactor">
    <cofactor evidence="1">
        <name>thiamine diphosphate</name>
        <dbReference type="ChEBI" id="CHEBI:58937"/>
    </cofactor>
</comment>
<gene>
    <name evidence="3" type="ORF">D9758_017113</name>
</gene>
<evidence type="ECO:0000259" key="2">
    <source>
        <dbReference type="Pfam" id="PF02779"/>
    </source>
</evidence>
<proteinExistence type="predicted"/>
<dbReference type="InterPro" id="IPR029061">
    <property type="entry name" value="THDP-binding"/>
</dbReference>
<accession>A0A8H5FN96</accession>
<name>A0A8H5FN96_9AGAR</name>
<feature type="domain" description="Transketolase-like pyrimidine-binding" evidence="2">
    <location>
        <begin position="141"/>
        <end position="243"/>
    </location>
</feature>
<dbReference type="SUPFAM" id="SSF52518">
    <property type="entry name" value="Thiamin diphosphate-binding fold (THDP-binding)"/>
    <property type="match status" value="1"/>
</dbReference>
<dbReference type="AlphaFoldDB" id="A0A8H5FN96"/>
<dbReference type="EMBL" id="JAACJM010000156">
    <property type="protein sequence ID" value="KAF5342777.1"/>
    <property type="molecule type" value="Genomic_DNA"/>
</dbReference>
<evidence type="ECO:0000256" key="1">
    <source>
        <dbReference type="ARBA" id="ARBA00001964"/>
    </source>
</evidence>
<dbReference type="Gene3D" id="3.40.50.970">
    <property type="match status" value="1"/>
</dbReference>
<dbReference type="InterPro" id="IPR051157">
    <property type="entry name" value="PDH/Transketolase"/>
</dbReference>
<dbReference type="PANTHER" id="PTHR43825">
    <property type="entry name" value="PYRUVATE DEHYDROGENASE E1 COMPONENT"/>
    <property type="match status" value="1"/>
</dbReference>
<organism evidence="3 4">
    <name type="scientific">Tetrapyrgos nigripes</name>
    <dbReference type="NCBI Taxonomy" id="182062"/>
    <lineage>
        <taxon>Eukaryota</taxon>
        <taxon>Fungi</taxon>
        <taxon>Dikarya</taxon>
        <taxon>Basidiomycota</taxon>
        <taxon>Agaricomycotina</taxon>
        <taxon>Agaricomycetes</taxon>
        <taxon>Agaricomycetidae</taxon>
        <taxon>Agaricales</taxon>
        <taxon>Marasmiineae</taxon>
        <taxon>Marasmiaceae</taxon>
        <taxon>Tetrapyrgos</taxon>
    </lineage>
</organism>
<dbReference type="GO" id="GO:0006091">
    <property type="term" value="P:generation of precursor metabolites and energy"/>
    <property type="evidence" value="ECO:0007669"/>
    <property type="project" value="UniProtKB-ARBA"/>
</dbReference>
<sequence>MYIYIYTREPTGFALDPYAPSLPLTHEGGDGNRRVWGRVRIFSPWDPRAVPYLRLPTVETSATTTTTTATDTTNPTSITTRPFTRLTDFQLLFKQTPIPAQLLMFIAPGVERIEVHSISEYDPLDRTGRWDLEVNRVVFGEAVNRASDKLSKEKAKAKVMVIDSDLEGSTGLKSIHQKHPEVFVTSGIMERGNFSAAAGFDVDKDKFGVFSTFSAFLEMVLSEITMARLNNCNVLCHFSHAGVDEMANNTCHFGINNMFADNGLSDIESFLYFPADTAQMTAVIDRIFFERGLRFVFSTRCQGCCYTR</sequence>
<reference evidence="3 4" key="1">
    <citation type="journal article" date="2020" name="ISME J.">
        <title>Uncovering the hidden diversity of litter-decomposition mechanisms in mushroom-forming fungi.</title>
        <authorList>
            <person name="Floudas D."/>
            <person name="Bentzer J."/>
            <person name="Ahren D."/>
            <person name="Johansson T."/>
            <person name="Persson P."/>
            <person name="Tunlid A."/>
        </authorList>
    </citation>
    <scope>NUCLEOTIDE SEQUENCE [LARGE SCALE GENOMIC DNA]</scope>
    <source>
        <strain evidence="3 4">CBS 291.85</strain>
    </source>
</reference>
<dbReference type="Pfam" id="PF02779">
    <property type="entry name" value="Transket_pyr"/>
    <property type="match status" value="1"/>
</dbReference>
<dbReference type="OrthoDB" id="3131599at2759"/>